<evidence type="ECO:0000313" key="1">
    <source>
        <dbReference type="EMBL" id="NMF04354.1"/>
    </source>
</evidence>
<protein>
    <submittedName>
        <fullName evidence="1">Uncharacterized protein</fullName>
    </submittedName>
</protein>
<dbReference type="RefSeq" id="WP_168981420.1">
    <property type="nucleotide sequence ID" value="NZ_JABAGD010000008.1"/>
</dbReference>
<sequence length="45" mass="5198">MDDLEKKTAQEVPVQEQYRVDINKLRIKNGLEPITNGNQEITSIK</sequence>
<organism evidence="1 2">
    <name type="scientific">Clostridium beijerinckii</name>
    <name type="common">Clostridium MP</name>
    <dbReference type="NCBI Taxonomy" id="1520"/>
    <lineage>
        <taxon>Bacteria</taxon>
        <taxon>Bacillati</taxon>
        <taxon>Bacillota</taxon>
        <taxon>Clostridia</taxon>
        <taxon>Eubacteriales</taxon>
        <taxon>Clostridiaceae</taxon>
        <taxon>Clostridium</taxon>
    </lineage>
</organism>
<proteinExistence type="predicted"/>
<dbReference type="AlphaFoldDB" id="A0A7X9XNJ6"/>
<name>A0A7X9XNJ6_CLOBE</name>
<gene>
    <name evidence="1" type="ORF">HF849_06200</name>
</gene>
<reference evidence="1 2" key="1">
    <citation type="submission" date="2020-04" db="EMBL/GenBank/DDBJ databases">
        <authorList>
            <person name="Hitch T.C.A."/>
            <person name="Wylensek D."/>
            <person name="Clavel T."/>
        </authorList>
    </citation>
    <scope>NUCLEOTIDE SEQUENCE [LARGE SCALE GENOMIC DNA]</scope>
    <source>
        <strain evidence="1 2">WB01_NA02</strain>
    </source>
</reference>
<dbReference type="Proteomes" id="UP000587880">
    <property type="component" value="Unassembled WGS sequence"/>
</dbReference>
<dbReference type="EMBL" id="JABAGD010000008">
    <property type="protein sequence ID" value="NMF04354.1"/>
    <property type="molecule type" value="Genomic_DNA"/>
</dbReference>
<accession>A0A7X9XNJ6</accession>
<comment type="caution">
    <text evidence="1">The sequence shown here is derived from an EMBL/GenBank/DDBJ whole genome shotgun (WGS) entry which is preliminary data.</text>
</comment>
<evidence type="ECO:0000313" key="2">
    <source>
        <dbReference type="Proteomes" id="UP000587880"/>
    </source>
</evidence>